<sequence>MSAPITEAQWAEARRTATEVLPGLVDKVGLPKALISYQARTLELLEDTACRVLFIEKSRRIGLTFGFASYAALRAGRAKEAGGMDVMYISYSQEMTREFIDACAMWARAFSNAALAVDEFLFDDSDKEGERSIQAFRIRFASGFEILALSSAPRTLRGKQGVVMIDEAAFVDSLPELLKAALAFLMWGGQVVVCSTHNGTENEFNKQIQNILAGRSKYSHIRIDFDQALKEGLYERICLVNGNRWTAEGEAKWRQEIIDFYGDGADEELFCIPTAGTGAWLPAPLIEARMTVEAPIIRIELPRDFLHRTRLERAMLIAPTIRELAAAIARLDRDRTHAFGFDFARVADLSVGTLLATSRLLKREEALTLEMRNVPGDEQKLFTRMILKGAPRLVGAAFDATGMGWTVAEDMGREFGFRDPDHPSGLIEAIKFSTDWYRFNMPPLKAAFEDDAIALAKDDEHLADLRLVRVVAGVPKVPDVRTGEASKKRHGDFAVALALAHYASRQQWHEYDYQSVRDLAAAAAAGDDDDDDDSDFGRRHW</sequence>
<dbReference type="InterPro" id="IPR027417">
    <property type="entry name" value="P-loop_NTPase"/>
</dbReference>
<comment type="caution">
    <text evidence="2">The sequence shown here is derived from an EMBL/GenBank/DDBJ whole genome shotgun (WGS) entry which is preliminary data.</text>
</comment>
<evidence type="ECO:0000313" key="3">
    <source>
        <dbReference type="Proteomes" id="UP000386575"/>
    </source>
</evidence>
<accession>A0A6A1TS78</accession>
<evidence type="ECO:0000256" key="1">
    <source>
        <dbReference type="SAM" id="MobiDB-lite"/>
    </source>
</evidence>
<protein>
    <recommendedName>
        <fullName evidence="4">Mu-like prophage FluMu protein gp28</fullName>
    </recommendedName>
</protein>
<dbReference type="RefSeq" id="WP_151043208.1">
    <property type="nucleotide sequence ID" value="NZ_VZUL01000002.1"/>
</dbReference>
<proteinExistence type="predicted"/>
<organism evidence="2 3">
    <name type="scientific">Neorhizobium galegae</name>
    <name type="common">Rhizobium galegae</name>
    <dbReference type="NCBI Taxonomy" id="399"/>
    <lineage>
        <taxon>Bacteria</taxon>
        <taxon>Pseudomonadati</taxon>
        <taxon>Pseudomonadota</taxon>
        <taxon>Alphaproteobacteria</taxon>
        <taxon>Hyphomicrobiales</taxon>
        <taxon>Rhizobiaceae</taxon>
        <taxon>Rhizobium/Agrobacterium group</taxon>
        <taxon>Neorhizobium</taxon>
    </lineage>
</organism>
<evidence type="ECO:0000313" key="2">
    <source>
        <dbReference type="EMBL" id="KAB1087339.1"/>
    </source>
</evidence>
<dbReference type="Proteomes" id="UP000386575">
    <property type="component" value="Unassembled WGS sequence"/>
</dbReference>
<name>A0A6A1TS78_NEOGA</name>
<dbReference type="EMBL" id="VZUL01000002">
    <property type="protein sequence ID" value="KAB1087339.1"/>
    <property type="molecule type" value="Genomic_DNA"/>
</dbReference>
<feature type="region of interest" description="Disordered" evidence="1">
    <location>
        <begin position="522"/>
        <end position="541"/>
    </location>
</feature>
<dbReference type="PIRSF" id="PIRSF007056">
    <property type="entry name" value="UCP007056"/>
    <property type="match status" value="1"/>
</dbReference>
<dbReference type="Gene3D" id="3.30.420.240">
    <property type="match status" value="1"/>
</dbReference>
<dbReference type="AlphaFoldDB" id="A0A6A1TS78"/>
<reference evidence="2 3" key="1">
    <citation type="submission" date="2019-09" db="EMBL/GenBank/DDBJ databases">
        <title>Genome sequencing of Ng87 strain.</title>
        <authorList>
            <person name="Karasev E.S."/>
            <person name="Andronov E."/>
        </authorList>
    </citation>
    <scope>NUCLEOTIDE SEQUENCE [LARGE SCALE GENOMIC DNA]</scope>
    <source>
        <strain evidence="2 3">Ng87</strain>
    </source>
</reference>
<dbReference type="InterPro" id="IPR012036">
    <property type="entry name" value="Phage_Mu_Gp28"/>
</dbReference>
<evidence type="ECO:0008006" key="4">
    <source>
        <dbReference type="Google" id="ProtNLM"/>
    </source>
</evidence>
<dbReference type="Gene3D" id="3.40.50.300">
    <property type="entry name" value="P-loop containing nucleotide triphosphate hydrolases"/>
    <property type="match status" value="1"/>
</dbReference>
<gene>
    <name evidence="2" type="ORF">F4V91_13455</name>
</gene>